<dbReference type="EMBL" id="VFOS01000001">
    <property type="protein sequence ID" value="TQL63606.1"/>
    <property type="molecule type" value="Genomic_DNA"/>
</dbReference>
<sequence length="378" mass="40783">MSDISPLLSRPGAVAATGPDEGVAWHYGDPIAEQRALERGQGVVDQSHLAVITVSGPDRLTWLNSLTSQSLLGLEPRRSTETLLLSPQGRMEAALAVVDDGETTWLITEPAQRESVREWLDKMRFALRVEVADVTADWAVIGEAIDAESRAGESLAWRDPWPAIGDGGTRYGPDEGEHPGAERPWRLVLVPRASLVGEIAAREQAGWMLAGTWAADSLRVAAWRPRFAREVDARTIAHEVDWLRTAVHLHKGCYRGQETVARVHNLGRPPRRLVHLHLDGSVDVLPEPGAKVFNGDREVGVVTSAARHHAEGPIALALVKRATPLDAELDVVDESAPEVRIAAAQTEIVPVDGVAVSRPAARGPLTKGLPRTGMIGSA</sequence>
<evidence type="ECO:0008006" key="7">
    <source>
        <dbReference type="Google" id="ProtNLM"/>
    </source>
</evidence>
<dbReference type="Pfam" id="PF01571">
    <property type="entry name" value="GCV_T"/>
    <property type="match status" value="1"/>
</dbReference>
<dbReference type="Gene3D" id="3.30.1360.120">
    <property type="entry name" value="Probable tRNA modification gtpase trme, domain 1"/>
    <property type="match status" value="1"/>
</dbReference>
<keyword evidence="6" id="KW-1185">Reference proteome</keyword>
<dbReference type="PIRSF" id="PIRSF006487">
    <property type="entry name" value="GcvT"/>
    <property type="match status" value="1"/>
</dbReference>
<evidence type="ECO:0000256" key="1">
    <source>
        <dbReference type="ARBA" id="ARBA00022946"/>
    </source>
</evidence>
<name>A0A542ZTL7_RARFA</name>
<dbReference type="NCBIfam" id="TIGR03317">
    <property type="entry name" value="ygfZ_signature"/>
    <property type="match status" value="1"/>
</dbReference>
<dbReference type="SUPFAM" id="SSF103025">
    <property type="entry name" value="Folate-binding domain"/>
    <property type="match status" value="1"/>
</dbReference>
<keyword evidence="1" id="KW-0809">Transit peptide</keyword>
<dbReference type="GO" id="GO:0016226">
    <property type="term" value="P:iron-sulfur cluster assembly"/>
    <property type="evidence" value="ECO:0007669"/>
    <property type="project" value="TreeGrafter"/>
</dbReference>
<dbReference type="InterPro" id="IPR029043">
    <property type="entry name" value="GcvT/YgfZ_C"/>
</dbReference>
<evidence type="ECO:0000256" key="2">
    <source>
        <dbReference type="SAM" id="MobiDB-lite"/>
    </source>
</evidence>
<dbReference type="RefSeq" id="WP_142117902.1">
    <property type="nucleotide sequence ID" value="NZ_BAAASV010000002.1"/>
</dbReference>
<dbReference type="InterPro" id="IPR013977">
    <property type="entry name" value="GcvT_C"/>
</dbReference>
<dbReference type="OrthoDB" id="9796287at2"/>
<dbReference type="InterPro" id="IPR017703">
    <property type="entry name" value="YgfZ/GCV_T_CS"/>
</dbReference>
<dbReference type="PANTHER" id="PTHR22602">
    <property type="entry name" value="TRANSFERASE CAF17, MITOCHONDRIAL-RELATED"/>
    <property type="match status" value="1"/>
</dbReference>
<evidence type="ECO:0000313" key="5">
    <source>
        <dbReference type="EMBL" id="TQL63606.1"/>
    </source>
</evidence>
<feature type="domain" description="Aminomethyltransferase C-terminal" evidence="4">
    <location>
        <begin position="271"/>
        <end position="324"/>
    </location>
</feature>
<comment type="caution">
    <text evidence="5">The sequence shown here is derived from an EMBL/GenBank/DDBJ whole genome shotgun (WGS) entry which is preliminary data.</text>
</comment>
<accession>A0A542ZTL7</accession>
<dbReference type="SUPFAM" id="SSF101790">
    <property type="entry name" value="Aminomethyltransferase beta-barrel domain"/>
    <property type="match status" value="1"/>
</dbReference>
<dbReference type="AlphaFoldDB" id="A0A542ZTL7"/>
<dbReference type="InterPro" id="IPR006222">
    <property type="entry name" value="GCVT_N"/>
</dbReference>
<feature type="region of interest" description="Disordered" evidence="2">
    <location>
        <begin position="1"/>
        <end position="21"/>
    </location>
</feature>
<evidence type="ECO:0000259" key="3">
    <source>
        <dbReference type="Pfam" id="PF01571"/>
    </source>
</evidence>
<reference evidence="5 6" key="1">
    <citation type="submission" date="2019-06" db="EMBL/GenBank/DDBJ databases">
        <title>Sequencing the genomes of 1000 actinobacteria strains.</title>
        <authorList>
            <person name="Klenk H.-P."/>
        </authorList>
    </citation>
    <scope>NUCLEOTIDE SEQUENCE [LARGE SCALE GENOMIC DNA]</scope>
    <source>
        <strain evidence="5 6">DSM 4813</strain>
    </source>
</reference>
<protein>
    <recommendedName>
        <fullName evidence="7">Aminomethyltransferase folate-binding domain-containing protein</fullName>
    </recommendedName>
</protein>
<organism evidence="5 6">
    <name type="scientific">Rarobacter faecitabidus</name>
    <dbReference type="NCBI Taxonomy" id="13243"/>
    <lineage>
        <taxon>Bacteria</taxon>
        <taxon>Bacillati</taxon>
        <taxon>Actinomycetota</taxon>
        <taxon>Actinomycetes</taxon>
        <taxon>Micrococcales</taxon>
        <taxon>Rarobacteraceae</taxon>
        <taxon>Rarobacter</taxon>
    </lineage>
</organism>
<dbReference type="PANTHER" id="PTHR22602:SF0">
    <property type="entry name" value="TRANSFERASE CAF17, MITOCHONDRIAL-RELATED"/>
    <property type="match status" value="1"/>
</dbReference>
<evidence type="ECO:0000259" key="4">
    <source>
        <dbReference type="Pfam" id="PF08669"/>
    </source>
</evidence>
<evidence type="ECO:0000313" key="6">
    <source>
        <dbReference type="Proteomes" id="UP000315389"/>
    </source>
</evidence>
<feature type="domain" description="GCVT N-terminal" evidence="3">
    <location>
        <begin position="31"/>
        <end position="141"/>
    </location>
</feature>
<dbReference type="Pfam" id="PF08669">
    <property type="entry name" value="GCV_T_C"/>
    <property type="match status" value="1"/>
</dbReference>
<gene>
    <name evidence="5" type="ORF">FB461_0072</name>
</gene>
<proteinExistence type="predicted"/>
<dbReference type="InterPro" id="IPR045179">
    <property type="entry name" value="YgfZ/GcvT"/>
</dbReference>
<dbReference type="InterPro" id="IPR027266">
    <property type="entry name" value="TrmE/GcvT-like"/>
</dbReference>
<dbReference type="Proteomes" id="UP000315389">
    <property type="component" value="Unassembled WGS sequence"/>
</dbReference>